<organism evidence="1 2">
    <name type="scientific">Aspergillus tanneri</name>
    <dbReference type="NCBI Taxonomy" id="1220188"/>
    <lineage>
        <taxon>Eukaryota</taxon>
        <taxon>Fungi</taxon>
        <taxon>Dikarya</taxon>
        <taxon>Ascomycota</taxon>
        <taxon>Pezizomycotina</taxon>
        <taxon>Eurotiomycetes</taxon>
        <taxon>Eurotiomycetidae</taxon>
        <taxon>Eurotiales</taxon>
        <taxon>Aspergillaceae</taxon>
        <taxon>Aspergillus</taxon>
        <taxon>Aspergillus subgen. Circumdati</taxon>
    </lineage>
</organism>
<keyword evidence="2" id="KW-1185">Reference proteome</keyword>
<protein>
    <submittedName>
        <fullName evidence="1">Uncharacterized protein</fullName>
    </submittedName>
</protein>
<dbReference type="Proteomes" id="UP000308092">
    <property type="component" value="Unassembled WGS sequence"/>
</dbReference>
<proteinExistence type="predicted"/>
<evidence type="ECO:0000313" key="1">
    <source>
        <dbReference type="EMBL" id="THC89471.1"/>
    </source>
</evidence>
<sequence length="73" mass="8095">MGCDINVKAPQKYSNTDGNICGLLSQIQLLKSLKSFEIDMGYKRERANGLKEVIFAAFVPEHGKDADGDQVMF</sequence>
<dbReference type="AlphaFoldDB" id="A0A4S3J954"/>
<dbReference type="EMBL" id="SOSA01000649">
    <property type="protein sequence ID" value="THC89471.1"/>
    <property type="molecule type" value="Genomic_DNA"/>
</dbReference>
<dbReference type="VEuPathDB" id="FungiDB:EYZ11_011083"/>
<comment type="caution">
    <text evidence="1">The sequence shown here is derived from an EMBL/GenBank/DDBJ whole genome shotgun (WGS) entry which is preliminary data.</text>
</comment>
<accession>A0A4S3J954</accession>
<reference evidence="1 2" key="1">
    <citation type="submission" date="2019-03" db="EMBL/GenBank/DDBJ databases">
        <title>The genome sequence of a newly discovered highly antifungal drug resistant Aspergillus species, Aspergillus tanneri NIH 1004.</title>
        <authorList>
            <person name="Mounaud S."/>
            <person name="Singh I."/>
            <person name="Joardar V."/>
            <person name="Pakala S."/>
            <person name="Pakala S."/>
            <person name="Venepally P."/>
            <person name="Hoover J."/>
            <person name="Nierman W."/>
            <person name="Chung J."/>
            <person name="Losada L."/>
        </authorList>
    </citation>
    <scope>NUCLEOTIDE SEQUENCE [LARGE SCALE GENOMIC DNA]</scope>
    <source>
        <strain evidence="1 2">NIH1004</strain>
    </source>
</reference>
<evidence type="ECO:0000313" key="2">
    <source>
        <dbReference type="Proteomes" id="UP000308092"/>
    </source>
</evidence>
<name>A0A4S3J954_9EURO</name>
<gene>
    <name evidence="1" type="ORF">EYZ11_011083</name>
</gene>